<accession>A0A919CQX6</accession>
<protein>
    <recommendedName>
        <fullName evidence="3">PAS domain-containing protein</fullName>
    </recommendedName>
</protein>
<reference evidence="1" key="2">
    <citation type="submission" date="2020-09" db="EMBL/GenBank/DDBJ databases">
        <authorList>
            <person name="Sun Q."/>
            <person name="Kim S."/>
        </authorList>
    </citation>
    <scope>NUCLEOTIDE SEQUENCE</scope>
    <source>
        <strain evidence="1">KCTC 42651</strain>
    </source>
</reference>
<evidence type="ECO:0008006" key="3">
    <source>
        <dbReference type="Google" id="ProtNLM"/>
    </source>
</evidence>
<evidence type="ECO:0000313" key="1">
    <source>
        <dbReference type="EMBL" id="GHD50612.1"/>
    </source>
</evidence>
<dbReference type="RefSeq" id="WP_189989775.1">
    <property type="nucleotide sequence ID" value="NZ_BMZS01000005.1"/>
</dbReference>
<proteinExistence type="predicted"/>
<dbReference type="Pfam" id="PF07310">
    <property type="entry name" value="PAS_5"/>
    <property type="match status" value="1"/>
</dbReference>
<keyword evidence="2" id="KW-1185">Reference proteome</keyword>
<evidence type="ECO:0000313" key="2">
    <source>
        <dbReference type="Proteomes" id="UP000630353"/>
    </source>
</evidence>
<comment type="caution">
    <text evidence="1">The sequence shown here is derived from an EMBL/GenBank/DDBJ whole genome shotgun (WGS) entry which is preliminary data.</text>
</comment>
<organism evidence="1 2">
    <name type="scientific">Thalassobaculum fulvum</name>
    <dbReference type="NCBI Taxonomy" id="1633335"/>
    <lineage>
        <taxon>Bacteria</taxon>
        <taxon>Pseudomonadati</taxon>
        <taxon>Pseudomonadota</taxon>
        <taxon>Alphaproteobacteria</taxon>
        <taxon>Rhodospirillales</taxon>
        <taxon>Thalassobaculaceae</taxon>
        <taxon>Thalassobaculum</taxon>
    </lineage>
</organism>
<sequence>MVPIRVDLLSQLSHVPVETDRLRATMPDPNRCGLEHHEYLSIPSDRVDPSLFRLPQHRCLAEYWCRERDRRGSLPPSAEFDPAQVVPALGYIMLLEPNRDATDFLYRLYGSQVATHHGRDMTGRWLSSFDPPGPTVFTAQYRLVVREGVAVYAEHDAVKEVSVITRWCRLALPMAGSDGGVERLVVCNVPIRRESVG</sequence>
<gene>
    <name evidence="1" type="ORF">GCM10017083_24030</name>
</gene>
<dbReference type="Proteomes" id="UP000630353">
    <property type="component" value="Unassembled WGS sequence"/>
</dbReference>
<dbReference type="AlphaFoldDB" id="A0A919CQX6"/>
<name>A0A919CQX6_9PROT</name>
<dbReference type="EMBL" id="BMZS01000005">
    <property type="protein sequence ID" value="GHD50612.1"/>
    <property type="molecule type" value="Genomic_DNA"/>
</dbReference>
<dbReference type="InterPro" id="IPR009922">
    <property type="entry name" value="DUF1457"/>
</dbReference>
<reference evidence="1" key="1">
    <citation type="journal article" date="2014" name="Int. J. Syst. Evol. Microbiol.">
        <title>Complete genome sequence of Corynebacterium casei LMG S-19264T (=DSM 44701T), isolated from a smear-ripened cheese.</title>
        <authorList>
            <consortium name="US DOE Joint Genome Institute (JGI-PGF)"/>
            <person name="Walter F."/>
            <person name="Albersmeier A."/>
            <person name="Kalinowski J."/>
            <person name="Ruckert C."/>
        </authorList>
    </citation>
    <scope>NUCLEOTIDE SEQUENCE</scope>
    <source>
        <strain evidence="1">KCTC 42651</strain>
    </source>
</reference>